<organism evidence="2 3">
    <name type="scientific">Talaromyces pinophilus</name>
    <name type="common">Penicillium pinophilum</name>
    <dbReference type="NCBI Taxonomy" id="128442"/>
    <lineage>
        <taxon>Eukaryota</taxon>
        <taxon>Fungi</taxon>
        <taxon>Dikarya</taxon>
        <taxon>Ascomycota</taxon>
        <taxon>Pezizomycotina</taxon>
        <taxon>Eurotiomycetes</taxon>
        <taxon>Eurotiomycetidae</taxon>
        <taxon>Eurotiales</taxon>
        <taxon>Trichocomaceae</taxon>
        <taxon>Talaromyces</taxon>
        <taxon>Talaromyces sect. Talaromyces</taxon>
    </lineage>
</organism>
<keyword evidence="3" id="KW-1185">Reference proteome</keyword>
<proteinExistence type="predicted"/>
<dbReference type="PANTHER" id="PTHR36848:SF2">
    <property type="entry name" value="SECRETED PROTEIN"/>
    <property type="match status" value="1"/>
</dbReference>
<sequence length="1000" mass="108237">MVRSVYPLTAAAVLFVLPFCHGLGTNDQVNNPKIPYGSFNNPSAYVRPKWRYWIPDASVDPAGVANDVAEAAAQGAGGLELFGYYLYGGTNPAYPAYVPTDWAEYGWGTDVWKTKIQDTAVQAVNDNDLTIDFALGVGFGGAGVPSEYDDPNLERDIQPFYLNVSIGGSFNGTLPGWGTGPLISASTGLVISEGVGNAASVLSTSSLTEVTHQVNAEGQISLSFPNATGTHYILAAYYLIFTHQREQVGPLDINSNTFPAKAGAPQSQPASFRNNGSNVWDHFTVGGAQLAINYWNKYLFTGTTEKLLKKVGNYVWEDSIEFFPKYAWWTPDLPNIFQQKYGYSINKYLPIIVRGRVGFVNSFEVPLYITDQADTGMSYLEDYRQTLTDMYSTYLQTMGDWANSLGLQYSAQPSYNAPFDMLANIPSVNAPETETLGFSHNIDNFRQFSGPANLAGKRVISSETGANFGIAYAETIPNLLWDVKRAFAGGVNTHVFHGLPYSGYYPNTTWPGFAGFDFEYCEMHGPRQPAWDFYGEFFNYTARNQWVLQTGTPKVDIAFYLKAVSYPVGTSLPTDFQASGYTYEYLSPDNFALPDAHVANNVLAPERQAFKALIVRANDTMTVDGAKYIERFAHQGLPVVFAGGVPTQFWGNDPSGAARVNVTLQSIKSLKNVHTVPIASLAASLASIGVLPRAQINANGTWYAQWREDTANAMTYVMLYNDAAGISFPGGSTTGNVTITTTGAPMLYDAWTGEITPIAAFTQTSTSITIPLTIAGNQTVIIGIKHGKAVKPSIATAPPNALAISAVSASSYSVKSTEGFAPITLGPWNLTIEAWSPPADLYAFNGSTIKTNTSYTLDTLVSWRHIPNTNLTNVSGRGYYTTTILWPPAGKNNAAGAIIDLGSIVHFARVYVNGALVPPLDPVLARADIGAYLKKGINNVEVVVATTLINVVAPFWSQQRSSGGAPTYFGNGVLGLAPIQDNGLIYPVVVQPYETIVHGF</sequence>
<dbReference type="AlphaFoldDB" id="A0A478ECP3"/>
<evidence type="ECO:0008006" key="4">
    <source>
        <dbReference type="Google" id="ProtNLM"/>
    </source>
</evidence>
<accession>A0A478ECP3</accession>
<dbReference type="PANTHER" id="PTHR36848">
    <property type="entry name" value="DNA-BINDING PROTEIN (PUTATIVE SECRETED PROTEIN)-RELATED"/>
    <property type="match status" value="1"/>
</dbReference>
<dbReference type="EMBL" id="DF933840">
    <property type="protein sequence ID" value="GAM42509.1"/>
    <property type="molecule type" value="Genomic_DNA"/>
</dbReference>
<gene>
    <name evidence="2" type="ORF">TCE0_044f16553</name>
</gene>
<feature type="chain" id="PRO_5019771840" description="Secreted protein" evidence="1">
    <location>
        <begin position="23"/>
        <end position="1000"/>
    </location>
</feature>
<dbReference type="Proteomes" id="UP000053095">
    <property type="component" value="Unassembled WGS sequence"/>
</dbReference>
<evidence type="ECO:0000313" key="2">
    <source>
        <dbReference type="EMBL" id="GAM42509.1"/>
    </source>
</evidence>
<evidence type="ECO:0000313" key="3">
    <source>
        <dbReference type="Proteomes" id="UP000053095"/>
    </source>
</evidence>
<reference evidence="3" key="1">
    <citation type="journal article" date="2015" name="Genome Announc.">
        <title>Draft genome sequence of Talaromyces cellulolyticus strain Y-94, a source of lignocellulosic biomass-degrading enzymes.</title>
        <authorList>
            <person name="Fujii T."/>
            <person name="Koike H."/>
            <person name="Sawayama S."/>
            <person name="Yano S."/>
            <person name="Inoue H."/>
        </authorList>
    </citation>
    <scope>NUCLEOTIDE SEQUENCE [LARGE SCALE GENOMIC DNA]</scope>
    <source>
        <strain evidence="3">Y-94</strain>
    </source>
</reference>
<name>A0A478ECP3_TALPI</name>
<protein>
    <recommendedName>
        <fullName evidence="4">Secreted protein</fullName>
    </recommendedName>
</protein>
<dbReference type="InterPro" id="IPR008979">
    <property type="entry name" value="Galactose-bd-like_sf"/>
</dbReference>
<dbReference type="Pfam" id="PF17132">
    <property type="entry name" value="Glyco_hydro_106"/>
    <property type="match status" value="1"/>
</dbReference>
<keyword evidence="1" id="KW-0732">Signal</keyword>
<dbReference type="SUPFAM" id="SSF49785">
    <property type="entry name" value="Galactose-binding domain-like"/>
    <property type="match status" value="1"/>
</dbReference>
<evidence type="ECO:0000256" key="1">
    <source>
        <dbReference type="SAM" id="SignalP"/>
    </source>
</evidence>
<dbReference type="InterPro" id="IPR053161">
    <property type="entry name" value="Ulvan_degrading_GH"/>
</dbReference>
<feature type="signal peptide" evidence="1">
    <location>
        <begin position="1"/>
        <end position="22"/>
    </location>
</feature>